<dbReference type="InterPro" id="IPR000182">
    <property type="entry name" value="GNAT_dom"/>
</dbReference>
<name>A0ABY8J438_9BACI</name>
<dbReference type="RefSeq" id="WP_283078331.1">
    <property type="nucleotide sequence ID" value="NZ_CP121671.1"/>
</dbReference>
<feature type="domain" description="N-acetyltransferase" evidence="1">
    <location>
        <begin position="3"/>
        <end position="156"/>
    </location>
</feature>
<evidence type="ECO:0000313" key="2">
    <source>
        <dbReference type="EMBL" id="WFT76377.1"/>
    </source>
</evidence>
<gene>
    <name evidence="2" type="ORF">P9989_08450</name>
</gene>
<dbReference type="Gene3D" id="3.40.630.30">
    <property type="match status" value="1"/>
</dbReference>
<proteinExistence type="predicted"/>
<evidence type="ECO:0000313" key="3">
    <source>
        <dbReference type="Proteomes" id="UP001221597"/>
    </source>
</evidence>
<dbReference type="SUPFAM" id="SSF55729">
    <property type="entry name" value="Acyl-CoA N-acyltransferases (Nat)"/>
    <property type="match status" value="1"/>
</dbReference>
<sequence>MNLTIRNMDENTAREILSWRYEKPYDFYNNQENEEEIKERLNGSYRAVIDNNGDVFGFLCTGETAQIPVGHHYGVYHEHLIDIGLGMDPDYVGKGYGYGFCTFILNYIRENHTGTPIRLSVATFNGRAIHLYEKLGFVQKDKFTTDFAEFITMIKD</sequence>
<dbReference type="EMBL" id="CP121671">
    <property type="protein sequence ID" value="WFT76377.1"/>
    <property type="molecule type" value="Genomic_DNA"/>
</dbReference>
<protein>
    <submittedName>
        <fullName evidence="2">GNAT family N-acetyltransferase</fullName>
    </submittedName>
</protein>
<organism evidence="2 3">
    <name type="scientific">Halobacillus naozhouensis</name>
    <dbReference type="NCBI Taxonomy" id="554880"/>
    <lineage>
        <taxon>Bacteria</taxon>
        <taxon>Bacillati</taxon>
        <taxon>Bacillota</taxon>
        <taxon>Bacilli</taxon>
        <taxon>Bacillales</taxon>
        <taxon>Bacillaceae</taxon>
        <taxon>Halobacillus</taxon>
    </lineage>
</organism>
<evidence type="ECO:0000259" key="1">
    <source>
        <dbReference type="PROSITE" id="PS51186"/>
    </source>
</evidence>
<dbReference type="Proteomes" id="UP001221597">
    <property type="component" value="Chromosome"/>
</dbReference>
<keyword evidence="3" id="KW-1185">Reference proteome</keyword>
<dbReference type="InterPro" id="IPR016181">
    <property type="entry name" value="Acyl_CoA_acyltransferase"/>
</dbReference>
<dbReference type="PANTHER" id="PTHR43415:SF3">
    <property type="entry name" value="GNAT-FAMILY ACETYLTRANSFERASE"/>
    <property type="match status" value="1"/>
</dbReference>
<dbReference type="PROSITE" id="PS51186">
    <property type="entry name" value="GNAT"/>
    <property type="match status" value="1"/>
</dbReference>
<dbReference type="Pfam" id="PF00583">
    <property type="entry name" value="Acetyltransf_1"/>
    <property type="match status" value="1"/>
</dbReference>
<reference evidence="2 3" key="1">
    <citation type="submission" date="2023-04" db="EMBL/GenBank/DDBJ databases">
        <title>Genome sequence of Halobacillus naozhouensis KACC 21980.</title>
        <authorList>
            <person name="Kim S."/>
            <person name="Heo J."/>
            <person name="Kwon S.-W."/>
        </authorList>
    </citation>
    <scope>NUCLEOTIDE SEQUENCE [LARGE SCALE GENOMIC DNA]</scope>
    <source>
        <strain evidence="2 3">KCTC 13234</strain>
    </source>
</reference>
<accession>A0ABY8J438</accession>
<dbReference type="PANTHER" id="PTHR43415">
    <property type="entry name" value="SPERMIDINE N(1)-ACETYLTRANSFERASE"/>
    <property type="match status" value="1"/>
</dbReference>